<sequence length="274" mass="29318">SISRLLHLHTPMSSSTTTAVTAQVRVLANERVTLVLSPQTTATLAQNKTGWSLTDVGKQAVLLDPAVQNLVHARGLATTVDDLNPVIKARLFAQDQEIVKLKETVAKHESTIAGQGAMIAGQGERLAKYEEQDELAAHIESCKLALLAILTHQAVRFAGGADENQKLLMYLALRSIMIVDWRYTLVQLCAKDSLSPLPTAFFSALKRRDPSFAAAEQIVNDPEIAEMNVRRNRAAHGGAEAARCESILSTVGGLSAGDATTVLGVLPSTAFGVD</sequence>
<dbReference type="Proteomes" id="UP000199069">
    <property type="component" value="Unassembled WGS sequence"/>
</dbReference>
<keyword evidence="2" id="KW-1185">Reference proteome</keyword>
<proteinExistence type="predicted"/>
<evidence type="ECO:0000313" key="1">
    <source>
        <dbReference type="EMBL" id="CTR07529.1"/>
    </source>
</evidence>
<reference evidence="1 2" key="1">
    <citation type="submission" date="2015-07" db="EMBL/GenBank/DDBJ databases">
        <authorList>
            <person name="Cajimat M.N.B."/>
            <person name="Milazzo M.L."/>
            <person name="Fulhorst C.F."/>
        </authorList>
    </citation>
    <scope>NUCLEOTIDE SEQUENCE [LARGE SCALE GENOMIC DNA]</scope>
    <source>
        <strain evidence="1">Single colony</strain>
    </source>
</reference>
<protein>
    <submittedName>
        <fullName evidence="1">FGENESH: predicted gene_6.312 protein</fullName>
    </submittedName>
</protein>
<evidence type="ECO:0000313" key="2">
    <source>
        <dbReference type="Proteomes" id="UP000199069"/>
    </source>
</evidence>
<gene>
    <name evidence="1" type="primary">FGENESH: predicted gene_6.312</name>
    <name evidence="1" type="ORF">BN2166_0033900</name>
</gene>
<organism evidence="1 2">
    <name type="scientific">Rhodotorula toruloides</name>
    <name type="common">Yeast</name>
    <name type="synonym">Rhodosporidium toruloides</name>
    <dbReference type="NCBI Taxonomy" id="5286"/>
    <lineage>
        <taxon>Eukaryota</taxon>
        <taxon>Fungi</taxon>
        <taxon>Dikarya</taxon>
        <taxon>Basidiomycota</taxon>
        <taxon>Pucciniomycotina</taxon>
        <taxon>Microbotryomycetes</taxon>
        <taxon>Sporidiobolales</taxon>
        <taxon>Sporidiobolaceae</taxon>
        <taxon>Rhodotorula</taxon>
    </lineage>
</organism>
<feature type="non-terminal residue" evidence="1">
    <location>
        <position position="1"/>
    </location>
</feature>
<name>A0A0K3CCP4_RHOTO</name>
<dbReference type="AlphaFoldDB" id="A0A0K3CCP4"/>
<dbReference type="EMBL" id="CWKI01000006">
    <property type="protein sequence ID" value="CTR07529.1"/>
    <property type="molecule type" value="Genomic_DNA"/>
</dbReference>
<accession>A0A0K3CCP4</accession>